<dbReference type="EMBL" id="SUMF01000001">
    <property type="protein sequence ID" value="TJZ78909.1"/>
    <property type="molecule type" value="Genomic_DNA"/>
</dbReference>
<evidence type="ECO:0000313" key="4">
    <source>
        <dbReference type="Proteomes" id="UP000310016"/>
    </source>
</evidence>
<evidence type="ECO:0008006" key="5">
    <source>
        <dbReference type="Google" id="ProtNLM"/>
    </source>
</evidence>
<keyword evidence="2" id="KW-0732">Signal</keyword>
<evidence type="ECO:0000256" key="1">
    <source>
        <dbReference type="SAM" id="MobiDB-lite"/>
    </source>
</evidence>
<organism evidence="3 4">
    <name type="scientific">Chitiniphilus eburneus</name>
    <dbReference type="NCBI Taxonomy" id="2571148"/>
    <lineage>
        <taxon>Bacteria</taxon>
        <taxon>Pseudomonadati</taxon>
        <taxon>Pseudomonadota</taxon>
        <taxon>Betaproteobacteria</taxon>
        <taxon>Neisseriales</taxon>
        <taxon>Chitinibacteraceae</taxon>
        <taxon>Chitiniphilus</taxon>
    </lineage>
</organism>
<dbReference type="RefSeq" id="WP_136771424.1">
    <property type="nucleotide sequence ID" value="NZ_CP156074.1"/>
</dbReference>
<feature type="region of interest" description="Disordered" evidence="1">
    <location>
        <begin position="87"/>
        <end position="111"/>
    </location>
</feature>
<reference evidence="3 4" key="1">
    <citation type="submission" date="2019-04" db="EMBL/GenBank/DDBJ databases">
        <title>Chitiniphilus eburnea sp. nov., a novel chitinolytic bacterium isolated from aquaculture sludge.</title>
        <authorList>
            <person name="Sheng M."/>
        </authorList>
    </citation>
    <scope>NUCLEOTIDE SEQUENCE [LARGE SCALE GENOMIC DNA]</scope>
    <source>
        <strain evidence="3 4">HX-2-15</strain>
    </source>
</reference>
<keyword evidence="4" id="KW-1185">Reference proteome</keyword>
<sequence length="111" mass="12701">MVVKFRALLILALAASTALAAAPTPAPYRADPDKLLRLERERCEKLVRERQLIKTRLTRETYRYNIEKLNARLTEVNAEYDRYGRCAQVMPTPTPTPLPTPTPTPKPRAKR</sequence>
<feature type="chain" id="PRO_5020653704" description="DUF1090 family protein" evidence="2">
    <location>
        <begin position="21"/>
        <end position="111"/>
    </location>
</feature>
<gene>
    <name evidence="3" type="ORF">FAZ21_01080</name>
</gene>
<evidence type="ECO:0000313" key="3">
    <source>
        <dbReference type="EMBL" id="TJZ78909.1"/>
    </source>
</evidence>
<name>A0A4U0QBZ3_9NEIS</name>
<proteinExistence type="predicted"/>
<comment type="caution">
    <text evidence="3">The sequence shown here is derived from an EMBL/GenBank/DDBJ whole genome shotgun (WGS) entry which is preliminary data.</text>
</comment>
<feature type="signal peptide" evidence="2">
    <location>
        <begin position="1"/>
        <end position="20"/>
    </location>
</feature>
<dbReference type="AlphaFoldDB" id="A0A4U0QBZ3"/>
<dbReference type="Proteomes" id="UP000310016">
    <property type="component" value="Unassembled WGS sequence"/>
</dbReference>
<accession>A0A4U0QBZ3</accession>
<feature type="compositionally biased region" description="Pro residues" evidence="1">
    <location>
        <begin position="92"/>
        <end position="111"/>
    </location>
</feature>
<evidence type="ECO:0000256" key="2">
    <source>
        <dbReference type="SAM" id="SignalP"/>
    </source>
</evidence>
<protein>
    <recommendedName>
        <fullName evidence="5">DUF1090 family protein</fullName>
    </recommendedName>
</protein>